<reference evidence="2" key="1">
    <citation type="submission" date="2024-07" db="EMBL/GenBank/DDBJ databases">
        <authorList>
            <person name="Biller S.J."/>
        </authorList>
    </citation>
    <scope>NUCLEOTIDE SEQUENCE</scope>
    <source>
        <strain evidence="2">WC2420</strain>
    </source>
</reference>
<dbReference type="Gene3D" id="3.10.450.50">
    <property type="match status" value="1"/>
</dbReference>
<dbReference type="PANTHER" id="PTHR38436:SF1">
    <property type="entry name" value="ESTER CYCLASE"/>
    <property type="match status" value="1"/>
</dbReference>
<dbReference type="SUPFAM" id="SSF54427">
    <property type="entry name" value="NTF2-like"/>
    <property type="match status" value="1"/>
</dbReference>
<dbReference type="PANTHER" id="PTHR38436">
    <property type="entry name" value="POLYKETIDE CYCLASE SNOAL-LIKE DOMAIN"/>
    <property type="match status" value="1"/>
</dbReference>
<evidence type="ECO:0000313" key="2">
    <source>
        <dbReference type="EMBL" id="XDU74229.1"/>
    </source>
</evidence>
<proteinExistence type="predicted"/>
<sequence>MSTQFPAFKKSFKALTSAMIAAGFTTALFATFPAVAIGATGSNLSAQGQDNLVRPDTLIVDSGLSKQQAREQILAARRYDTFWTNGDEALARSALASDFMDRTLPPGRPQGVECPLIASKGFRAAVPDLHCEVEQMMVVGNRVVSHLRFSGHFTGIFNGVKGKGQSVNFIATDIYRINNGKIVENWHLEDNLTFLQQVGLVAKH</sequence>
<organism evidence="2">
    <name type="scientific">Rouxiella sp. WC2420</name>
    <dbReference type="NCBI Taxonomy" id="3234145"/>
    <lineage>
        <taxon>Bacteria</taxon>
        <taxon>Pseudomonadati</taxon>
        <taxon>Pseudomonadota</taxon>
        <taxon>Gammaproteobacteria</taxon>
        <taxon>Enterobacterales</taxon>
        <taxon>Yersiniaceae</taxon>
        <taxon>Rouxiella</taxon>
    </lineage>
</organism>
<dbReference type="EMBL" id="CP165628">
    <property type="protein sequence ID" value="XDU74229.1"/>
    <property type="molecule type" value="Genomic_DNA"/>
</dbReference>
<accession>A0AB39VX96</accession>
<dbReference type="AlphaFoldDB" id="A0AB39VX96"/>
<name>A0AB39VX96_9GAMM</name>
<dbReference type="GO" id="GO:0030638">
    <property type="term" value="P:polyketide metabolic process"/>
    <property type="evidence" value="ECO:0007669"/>
    <property type="project" value="InterPro"/>
</dbReference>
<keyword evidence="1" id="KW-0732">Signal</keyword>
<gene>
    <name evidence="2" type="ORF">AB3G37_09215</name>
</gene>
<dbReference type="Pfam" id="PF07366">
    <property type="entry name" value="SnoaL"/>
    <property type="match status" value="1"/>
</dbReference>
<dbReference type="InterPro" id="IPR009959">
    <property type="entry name" value="Cyclase_SnoaL-like"/>
</dbReference>
<evidence type="ECO:0000256" key="1">
    <source>
        <dbReference type="SAM" id="SignalP"/>
    </source>
</evidence>
<feature type="signal peptide" evidence="1">
    <location>
        <begin position="1"/>
        <end position="29"/>
    </location>
</feature>
<dbReference type="InterPro" id="IPR032710">
    <property type="entry name" value="NTF2-like_dom_sf"/>
</dbReference>
<protein>
    <submittedName>
        <fullName evidence="2">Ester cyclase</fullName>
    </submittedName>
</protein>
<dbReference type="RefSeq" id="WP_369790429.1">
    <property type="nucleotide sequence ID" value="NZ_CP165628.1"/>
</dbReference>
<feature type="chain" id="PRO_5044325258" evidence="1">
    <location>
        <begin position="30"/>
        <end position="204"/>
    </location>
</feature>